<feature type="compositionally biased region" description="Polar residues" evidence="1">
    <location>
        <begin position="1"/>
        <end position="10"/>
    </location>
</feature>
<dbReference type="EMBL" id="BAAANS010000043">
    <property type="protein sequence ID" value="GAA2112624.1"/>
    <property type="molecule type" value="Genomic_DNA"/>
</dbReference>
<accession>A0ABN0CGG6</accession>
<proteinExistence type="predicted"/>
<organism evidence="2 3">
    <name type="scientific">Kitasatospora saccharophila</name>
    <dbReference type="NCBI Taxonomy" id="407973"/>
    <lineage>
        <taxon>Bacteria</taxon>
        <taxon>Bacillati</taxon>
        <taxon>Actinomycetota</taxon>
        <taxon>Actinomycetes</taxon>
        <taxon>Kitasatosporales</taxon>
        <taxon>Streptomycetaceae</taxon>
        <taxon>Kitasatospora</taxon>
    </lineage>
</organism>
<dbReference type="Proteomes" id="UP001500897">
    <property type="component" value="Unassembled WGS sequence"/>
</dbReference>
<reference evidence="2 3" key="1">
    <citation type="journal article" date="2019" name="Int. J. Syst. Evol. Microbiol.">
        <title>The Global Catalogue of Microorganisms (GCM) 10K type strain sequencing project: providing services to taxonomists for standard genome sequencing and annotation.</title>
        <authorList>
            <consortium name="The Broad Institute Genomics Platform"/>
            <consortium name="The Broad Institute Genome Sequencing Center for Infectious Disease"/>
            <person name="Wu L."/>
            <person name="Ma J."/>
        </authorList>
    </citation>
    <scope>NUCLEOTIDE SEQUENCE [LARGE SCALE GENOMIC DNA]</scope>
    <source>
        <strain evidence="2 3">JCM 14559</strain>
    </source>
</reference>
<dbReference type="RefSeq" id="WP_344555791.1">
    <property type="nucleotide sequence ID" value="NZ_BAAANS010000043.1"/>
</dbReference>
<keyword evidence="3" id="KW-1185">Reference proteome</keyword>
<evidence type="ECO:0000256" key="1">
    <source>
        <dbReference type="SAM" id="MobiDB-lite"/>
    </source>
</evidence>
<name>A0ABN0CGG6_9ACTN</name>
<feature type="region of interest" description="Disordered" evidence="1">
    <location>
        <begin position="1"/>
        <end position="20"/>
    </location>
</feature>
<comment type="caution">
    <text evidence="2">The sequence shown here is derived from an EMBL/GenBank/DDBJ whole genome shotgun (WGS) entry which is preliminary data.</text>
</comment>
<gene>
    <name evidence="2" type="ORF">GCM10009759_55560</name>
</gene>
<evidence type="ECO:0000313" key="2">
    <source>
        <dbReference type="EMBL" id="GAA2112624.1"/>
    </source>
</evidence>
<protein>
    <recommendedName>
        <fullName evidence="4">Polyketide cyclase/dehydrase/lipid transport protein</fullName>
    </recommendedName>
</protein>
<evidence type="ECO:0008006" key="4">
    <source>
        <dbReference type="Google" id="ProtNLM"/>
    </source>
</evidence>
<evidence type="ECO:0000313" key="3">
    <source>
        <dbReference type="Proteomes" id="UP001500897"/>
    </source>
</evidence>
<sequence>MSQPTRSNSPFAGPDPATVPTVARPTTPILAIMAGLQRLYDQVAIPGVLLHEAVLSADGLSVELRVSGIAALSSWYDAHPRSSVSMGSRPGPGETEEVRGGLYWLLSLGQVTDGVRAYATTVTAEFEVLPDTALVRALCPWEARLRAVQAREIAAHAAKPGVAA</sequence>